<dbReference type="Proteomes" id="UP000009017">
    <property type="component" value="Unassembled WGS sequence"/>
</dbReference>
<protein>
    <recommendedName>
        <fullName evidence="3">Chorismate mutase</fullName>
    </recommendedName>
</protein>
<dbReference type="OrthoDB" id="3267837at2"/>
<dbReference type="SUPFAM" id="SSF48600">
    <property type="entry name" value="Chorismate mutase II"/>
    <property type="match status" value="1"/>
</dbReference>
<accession>J0R8H4</accession>
<organism evidence="1 2">
    <name type="scientific">Bartonella melophagi K-2C</name>
    <dbReference type="NCBI Taxonomy" id="1094557"/>
    <lineage>
        <taxon>Bacteria</taxon>
        <taxon>Pseudomonadati</taxon>
        <taxon>Pseudomonadota</taxon>
        <taxon>Alphaproteobacteria</taxon>
        <taxon>Hyphomicrobiales</taxon>
        <taxon>Bartonellaceae</taxon>
        <taxon>Bartonella</taxon>
    </lineage>
</organism>
<comment type="caution">
    <text evidence="1">The sequence shown here is derived from an EMBL/GenBank/DDBJ whole genome shotgun (WGS) entry which is preliminary data.</text>
</comment>
<dbReference type="AlphaFoldDB" id="J0R8H4"/>
<dbReference type="HOGENOM" id="CLU_131518_0_1_5"/>
<keyword evidence="2" id="KW-1185">Reference proteome</keyword>
<proteinExistence type="predicted"/>
<evidence type="ECO:0000313" key="1">
    <source>
        <dbReference type="EMBL" id="EJF92039.1"/>
    </source>
</evidence>
<evidence type="ECO:0008006" key="3">
    <source>
        <dbReference type="Google" id="ProtNLM"/>
    </source>
</evidence>
<sequence length="92" mass="10609">MQKKIPDDLTRLRASIDDFGTALVRILTKCFYCIQTAGELKARYNLPITYVTCEQSKVAGLRQLVMDNCLNRGFTKKFLNFALEMIHHNNHC</sequence>
<dbReference type="InterPro" id="IPR036263">
    <property type="entry name" value="Chorismate_II_sf"/>
</dbReference>
<reference evidence="1 2" key="1">
    <citation type="submission" date="2012-03" db="EMBL/GenBank/DDBJ databases">
        <title>The Genome Sequence of Bartonella melophagi K-2C.</title>
        <authorList>
            <consortium name="The Broad Institute Genome Sequencing Platform"/>
            <consortium name="The Broad Institute Genome Sequencing Center for Infectious Disease"/>
            <person name="Feldgarden M."/>
            <person name="Kirby J."/>
            <person name="Kosoy M."/>
            <person name="Birtles R."/>
            <person name="Probert W.S."/>
            <person name="Chiaraviglio L."/>
            <person name="Young S.K."/>
            <person name="Zeng Q."/>
            <person name="Gargeya S."/>
            <person name="Fitzgerald M."/>
            <person name="Haas B."/>
            <person name="Abouelleil A."/>
            <person name="Alvarado L."/>
            <person name="Arachchi H.M."/>
            <person name="Berlin A."/>
            <person name="Chapman S.B."/>
            <person name="Gearin G."/>
            <person name="Goldberg J."/>
            <person name="Griggs A."/>
            <person name="Gujja S."/>
            <person name="Hansen M."/>
            <person name="Heiman D."/>
            <person name="Howarth C."/>
            <person name="Larimer J."/>
            <person name="Lui A."/>
            <person name="MacDonald P.J.P."/>
            <person name="McCowen C."/>
            <person name="Montmayeur A."/>
            <person name="Murphy C."/>
            <person name="Neiman D."/>
            <person name="Pearson M."/>
            <person name="Priest M."/>
            <person name="Roberts A."/>
            <person name="Saif S."/>
            <person name="Shea T."/>
            <person name="Sisk P."/>
            <person name="Stolte C."/>
            <person name="Sykes S."/>
            <person name="Wortman J."/>
            <person name="Nusbaum C."/>
            <person name="Birren B."/>
        </authorList>
    </citation>
    <scope>NUCLEOTIDE SEQUENCE [LARGE SCALE GENOMIC DNA]</scope>
    <source>
        <strain evidence="1 2">K-2C</strain>
    </source>
</reference>
<name>J0R8H4_9HYPH</name>
<dbReference type="PATRIC" id="fig|1094557.3.peg.269"/>
<dbReference type="RefSeq" id="WP_007476397.1">
    <property type="nucleotide sequence ID" value="NZ_JH725081.1"/>
</dbReference>
<gene>
    <name evidence="1" type="ORF">ME3_00262</name>
</gene>
<dbReference type="GO" id="GO:0046417">
    <property type="term" value="P:chorismate metabolic process"/>
    <property type="evidence" value="ECO:0007669"/>
    <property type="project" value="InterPro"/>
</dbReference>
<dbReference type="eggNOG" id="COG1605">
    <property type="taxonomic scope" value="Bacteria"/>
</dbReference>
<dbReference type="Gene3D" id="1.20.59.10">
    <property type="entry name" value="Chorismate mutase"/>
    <property type="match status" value="1"/>
</dbReference>
<dbReference type="InterPro" id="IPR036979">
    <property type="entry name" value="CM_dom_sf"/>
</dbReference>
<evidence type="ECO:0000313" key="2">
    <source>
        <dbReference type="Proteomes" id="UP000009017"/>
    </source>
</evidence>
<dbReference type="EMBL" id="AIMA01000003">
    <property type="protein sequence ID" value="EJF92039.1"/>
    <property type="molecule type" value="Genomic_DNA"/>
</dbReference>